<dbReference type="Proteomes" id="UP000391919">
    <property type="component" value="Unassembled WGS sequence"/>
</dbReference>
<name>A0A5J4J906_9BACI</name>
<dbReference type="Gene3D" id="1.10.1660.10">
    <property type="match status" value="1"/>
</dbReference>
<dbReference type="EMBL" id="BKZQ01000045">
    <property type="protein sequence ID" value="GER71362.1"/>
    <property type="molecule type" value="Genomic_DNA"/>
</dbReference>
<accession>A0A5J4J906</accession>
<comment type="caution">
    <text evidence="1">The sequence shown here is derived from an EMBL/GenBank/DDBJ whole genome shotgun (WGS) entry which is preliminary data.</text>
</comment>
<proteinExistence type="predicted"/>
<sequence>MQSDGRNEPKVNYNTEFIDLQTVADYYDIDGETVKNWIRENQISGKQLKSGEYLVSKEEFEYLKKKRDQDDTQKDIHELLGDDYSDDWEVEFEE</sequence>
<keyword evidence="2" id="KW-1185">Reference proteome</keyword>
<reference evidence="1 2" key="1">
    <citation type="submission" date="2019-09" db="EMBL/GenBank/DDBJ databases">
        <title>Draft genome sequence of Bacillus sp. JC-7.</title>
        <authorList>
            <person name="Tanaka N."/>
            <person name="Shiwa Y."/>
            <person name="Fujita N."/>
            <person name="Tanasupawat S."/>
        </authorList>
    </citation>
    <scope>NUCLEOTIDE SEQUENCE [LARGE SCALE GENOMIC DNA]</scope>
    <source>
        <strain evidence="1 2">JC-7</strain>
    </source>
</reference>
<organism evidence="1 2">
    <name type="scientific">Weizmannia acidilactici</name>
    <dbReference type="NCBI Taxonomy" id="2607726"/>
    <lineage>
        <taxon>Bacteria</taxon>
        <taxon>Bacillati</taxon>
        <taxon>Bacillota</taxon>
        <taxon>Bacilli</taxon>
        <taxon>Bacillales</taxon>
        <taxon>Bacillaceae</taxon>
        <taxon>Heyndrickxia</taxon>
    </lineage>
</organism>
<gene>
    <name evidence="1" type="ORF">BpJC7_26650</name>
</gene>
<evidence type="ECO:0000313" key="2">
    <source>
        <dbReference type="Proteomes" id="UP000391919"/>
    </source>
</evidence>
<dbReference type="AlphaFoldDB" id="A0A5J4J906"/>
<protein>
    <recommendedName>
        <fullName evidence="3">Helix-turn-helix domain-containing protein</fullName>
    </recommendedName>
</protein>
<evidence type="ECO:0008006" key="3">
    <source>
        <dbReference type="Google" id="ProtNLM"/>
    </source>
</evidence>
<evidence type="ECO:0000313" key="1">
    <source>
        <dbReference type="EMBL" id="GER71362.1"/>
    </source>
</evidence>